<dbReference type="KEGG" id="mbe:MBM_05243"/>
<dbReference type="GeneID" id="18761178"/>
<evidence type="ECO:0000313" key="4">
    <source>
        <dbReference type="Proteomes" id="UP000006753"/>
    </source>
</evidence>
<dbReference type="InterPro" id="IPR046368">
    <property type="entry name" value="Tag1"/>
</dbReference>
<feature type="transmembrane region" description="Helical" evidence="2">
    <location>
        <begin position="136"/>
        <end position="160"/>
    </location>
</feature>
<dbReference type="PANTHER" id="PTHR35895:SF1">
    <property type="entry name" value="LIPID-BINDING SERUM GLYCOPROTEIN C-TERMINAL DOMAIN-CONTAINING PROTEIN"/>
    <property type="match status" value="1"/>
</dbReference>
<protein>
    <recommendedName>
        <fullName evidence="5">Pre-rRNA processing protein</fullName>
    </recommendedName>
</protein>
<keyword evidence="2" id="KW-0472">Membrane</keyword>
<feature type="region of interest" description="Disordered" evidence="1">
    <location>
        <begin position="93"/>
        <end position="121"/>
    </location>
</feature>
<dbReference type="HOGENOM" id="CLU_035244_1_0_1"/>
<dbReference type="Proteomes" id="UP000006753">
    <property type="component" value="Unassembled WGS sequence"/>
</dbReference>
<dbReference type="InParanoid" id="K1XVQ4"/>
<gene>
    <name evidence="3" type="ORF">MBM_05243</name>
</gene>
<dbReference type="Pfam" id="PF12505">
    <property type="entry name" value="DUF3712"/>
    <property type="match status" value="1"/>
</dbReference>
<keyword evidence="2" id="KW-1133">Transmembrane helix</keyword>
<proteinExistence type="predicted"/>
<dbReference type="PANTHER" id="PTHR35895">
    <property type="entry name" value="CHROMOSOME 16, WHOLE GENOME SHOTGUN SEQUENCE"/>
    <property type="match status" value="1"/>
</dbReference>
<evidence type="ECO:0000313" key="3">
    <source>
        <dbReference type="EMBL" id="EKD16774.1"/>
    </source>
</evidence>
<evidence type="ECO:0008006" key="5">
    <source>
        <dbReference type="Google" id="ProtNLM"/>
    </source>
</evidence>
<dbReference type="OMA" id="AYPKIAQ"/>
<accession>K1XVQ4</accession>
<evidence type="ECO:0000256" key="1">
    <source>
        <dbReference type="SAM" id="MobiDB-lite"/>
    </source>
</evidence>
<dbReference type="InterPro" id="IPR022185">
    <property type="entry name" value="DUF3712"/>
</dbReference>
<evidence type="ECO:0000256" key="2">
    <source>
        <dbReference type="SAM" id="Phobius"/>
    </source>
</evidence>
<dbReference type="GO" id="GO:0000329">
    <property type="term" value="C:fungal-type vacuole membrane"/>
    <property type="evidence" value="ECO:0007669"/>
    <property type="project" value="InterPro"/>
</dbReference>
<dbReference type="EMBL" id="JH921438">
    <property type="protein sequence ID" value="EKD16774.1"/>
    <property type="molecule type" value="Genomic_DNA"/>
</dbReference>
<dbReference type="AlphaFoldDB" id="K1XVQ4"/>
<reference evidence="3 4" key="1">
    <citation type="journal article" date="2012" name="BMC Genomics">
        <title>Sequencing the genome of Marssonina brunnea reveals fungus-poplar co-evolution.</title>
        <authorList>
            <person name="Zhu S."/>
            <person name="Cao Y.-Z."/>
            <person name="Jiang C."/>
            <person name="Tan B.-Y."/>
            <person name="Wang Z."/>
            <person name="Feng S."/>
            <person name="Zhang L."/>
            <person name="Su X.-H."/>
            <person name="Brejova B."/>
            <person name="Vinar T."/>
            <person name="Xu M."/>
            <person name="Wang M.-X."/>
            <person name="Zhang S.-G."/>
            <person name="Huang M.-R."/>
            <person name="Wu R."/>
            <person name="Zhou Y."/>
        </authorList>
    </citation>
    <scope>NUCLEOTIDE SEQUENCE [LARGE SCALE GENOMIC DNA]</scope>
    <source>
        <strain evidence="3 4">MB_m1</strain>
    </source>
</reference>
<dbReference type="eggNOG" id="ENOG502S22Q">
    <property type="taxonomic scope" value="Eukaryota"/>
</dbReference>
<organism evidence="3 4">
    <name type="scientific">Marssonina brunnea f. sp. multigermtubi (strain MB_m1)</name>
    <name type="common">Marssonina leaf spot fungus</name>
    <dbReference type="NCBI Taxonomy" id="1072389"/>
    <lineage>
        <taxon>Eukaryota</taxon>
        <taxon>Fungi</taxon>
        <taxon>Dikarya</taxon>
        <taxon>Ascomycota</taxon>
        <taxon>Pezizomycotina</taxon>
        <taxon>Leotiomycetes</taxon>
        <taxon>Helotiales</taxon>
        <taxon>Drepanopezizaceae</taxon>
        <taxon>Drepanopeziza</taxon>
    </lineage>
</organism>
<keyword evidence="4" id="KW-1185">Reference proteome</keyword>
<dbReference type="OrthoDB" id="10039566at2759"/>
<keyword evidence="2" id="KW-0812">Transmembrane</keyword>
<sequence>MVHTLLGDVTRKALPPEGNTMFTFVLGMVVCSTDQLPTYLLDPALYTVYHGQETREWIIAPSLYIPRHASPTYITPLPQIPQIQNRIMSTSLVQTESPNSTEKHAQEQSNEQQEPQEDVIPKRTFGQKAKRHCARFWWIHLIVFCLIVMIVTLLVVYVGFPKIAQDGVDDSSLEFREGSFTNPTSNSIRITQEATLHNPSIFRPKLDAFPADLYLVTNGTYGAEKMLTVPMPSIHARKRTNSSIDADVPISSVDQVSAYAIAVMKNEYVTTALVGKTKLRLGKLPVQTVTFNSTSTYKGLNSLKGFNTTDLLFDLTAKAGMPNLRGNAQIPNPSLMTLVLGNVTLDLSIAEAGVVGNATINDFVLRPGANTLPMTAIIDQPKVLASLDAAGKVNLAITGKSSVYNGQHLTYYERALASNVMVLEINVKQLLADSTAAATAQAAASK</sequence>
<name>K1XVQ4_MARBU</name>